<name>A0A139RMR2_STROR</name>
<dbReference type="PANTHER" id="PTHR11142:SF0">
    <property type="entry name" value="TRNA PSEUDOURIDINE SYNTHASE-LIKE 1"/>
    <property type="match status" value="1"/>
</dbReference>
<evidence type="ECO:0000256" key="1">
    <source>
        <dbReference type="ARBA" id="ARBA00009375"/>
    </source>
</evidence>
<keyword evidence="2 4" id="KW-0819">tRNA processing</keyword>
<evidence type="ECO:0000259" key="5">
    <source>
        <dbReference type="Pfam" id="PF01416"/>
    </source>
</evidence>
<evidence type="ECO:0000256" key="4">
    <source>
        <dbReference type="RuleBase" id="RU003792"/>
    </source>
</evidence>
<dbReference type="AlphaFoldDB" id="A0A139RMR2"/>
<dbReference type="SUPFAM" id="SSF55120">
    <property type="entry name" value="Pseudouridine synthase"/>
    <property type="match status" value="1"/>
</dbReference>
<dbReference type="EMBL" id="LQZE01000158">
    <property type="protein sequence ID" value="KXU16040.1"/>
    <property type="molecule type" value="Genomic_DNA"/>
</dbReference>
<dbReference type="Gene3D" id="3.30.70.660">
    <property type="entry name" value="Pseudouridine synthase I, catalytic domain, C-terminal subdomain"/>
    <property type="match status" value="1"/>
</dbReference>
<dbReference type="GO" id="GO:0003723">
    <property type="term" value="F:RNA binding"/>
    <property type="evidence" value="ECO:0007669"/>
    <property type="project" value="InterPro"/>
</dbReference>
<comment type="caution">
    <text evidence="6">The sequence shown here is derived from an EMBL/GenBank/DDBJ whole genome shotgun (WGS) entry which is preliminary data.</text>
</comment>
<sequence>MTFAFSGNGFLYKQIRNMVGTLLKIGNDRMPVEQIDLILEKKDRQLAGPTAAPNGLYLKEIRYEE</sequence>
<dbReference type="Pfam" id="PF01416">
    <property type="entry name" value="PseudoU_synth_1"/>
    <property type="match status" value="1"/>
</dbReference>
<dbReference type="GO" id="GO:0016829">
    <property type="term" value="F:lyase activity"/>
    <property type="evidence" value="ECO:0007669"/>
    <property type="project" value="UniProtKB-KW"/>
</dbReference>
<dbReference type="PANTHER" id="PTHR11142">
    <property type="entry name" value="PSEUDOURIDYLATE SYNTHASE"/>
    <property type="match status" value="1"/>
</dbReference>
<organism evidence="6 7">
    <name type="scientific">Streptococcus oralis</name>
    <dbReference type="NCBI Taxonomy" id="1303"/>
    <lineage>
        <taxon>Bacteria</taxon>
        <taxon>Bacillati</taxon>
        <taxon>Bacillota</taxon>
        <taxon>Bacilli</taxon>
        <taxon>Lactobacillales</taxon>
        <taxon>Streptococcaceae</taxon>
        <taxon>Streptococcus</taxon>
    </lineage>
</organism>
<dbReference type="InterPro" id="IPR020097">
    <property type="entry name" value="PsdUridine_synth_TruA_a/b_dom"/>
</dbReference>
<dbReference type="Proteomes" id="UP000072989">
    <property type="component" value="Unassembled WGS sequence"/>
</dbReference>
<proteinExistence type="inferred from homology"/>
<accession>A0A139RMR2</accession>
<dbReference type="EC" id="5.4.99.12" evidence="4"/>
<comment type="similarity">
    <text evidence="1 4">Belongs to the tRNA pseudouridine synthase TruA family.</text>
</comment>
<keyword evidence="6" id="KW-0456">Lyase</keyword>
<dbReference type="PATRIC" id="fig|1303.87.peg.901"/>
<evidence type="ECO:0000313" key="6">
    <source>
        <dbReference type="EMBL" id="KXU16040.1"/>
    </source>
</evidence>
<gene>
    <name evidence="6" type="ORF">SORDD17_00745</name>
</gene>
<dbReference type="InterPro" id="IPR001406">
    <property type="entry name" value="PsdUridine_synth_TruA"/>
</dbReference>
<dbReference type="GO" id="GO:0160147">
    <property type="term" value="F:tRNA pseudouridine(38-40) synthase activity"/>
    <property type="evidence" value="ECO:0007669"/>
    <property type="project" value="UniProtKB-EC"/>
</dbReference>
<dbReference type="InterPro" id="IPR020103">
    <property type="entry name" value="PsdUridine_synth_cat_dom_sf"/>
</dbReference>
<keyword evidence="3 4" id="KW-0413">Isomerase</keyword>
<protein>
    <recommendedName>
        <fullName evidence="4">tRNA pseudouridine synthase</fullName>
        <ecNumber evidence="4">5.4.99.12</ecNumber>
    </recommendedName>
</protein>
<evidence type="ECO:0000313" key="7">
    <source>
        <dbReference type="Proteomes" id="UP000072989"/>
    </source>
</evidence>
<dbReference type="GO" id="GO:0031119">
    <property type="term" value="P:tRNA pseudouridine synthesis"/>
    <property type="evidence" value="ECO:0007669"/>
    <property type="project" value="TreeGrafter"/>
</dbReference>
<reference evidence="6 7" key="1">
    <citation type="submission" date="2016-01" db="EMBL/GenBank/DDBJ databases">
        <title>Highly variable Streptococcus oralis are common among viridans streptococci isolated from primates.</title>
        <authorList>
            <person name="Denapaite D."/>
            <person name="Rieger M."/>
            <person name="Koendgen S."/>
            <person name="Brueckner R."/>
            <person name="Ochigava I."/>
            <person name="Kappeler P."/>
            <person name="Maetz-Rensing K."/>
            <person name="Leendertz F."/>
            <person name="Hakenbeck R."/>
        </authorList>
    </citation>
    <scope>NUCLEOTIDE SEQUENCE [LARGE SCALE GENOMIC DNA]</scope>
    <source>
        <strain evidence="6 7">DD17</strain>
    </source>
</reference>
<feature type="domain" description="Pseudouridine synthase I TruA alpha/beta" evidence="5">
    <location>
        <begin position="2"/>
        <end position="64"/>
    </location>
</feature>
<comment type="catalytic activity">
    <reaction evidence="4">
        <text>uridine(38/39/40) in tRNA = pseudouridine(38/39/40) in tRNA</text>
        <dbReference type="Rhea" id="RHEA:22376"/>
        <dbReference type="Rhea" id="RHEA-COMP:10085"/>
        <dbReference type="Rhea" id="RHEA-COMP:10087"/>
        <dbReference type="ChEBI" id="CHEBI:65314"/>
        <dbReference type="ChEBI" id="CHEBI:65315"/>
        <dbReference type="EC" id="5.4.99.12"/>
    </reaction>
</comment>
<evidence type="ECO:0000256" key="2">
    <source>
        <dbReference type="ARBA" id="ARBA00022694"/>
    </source>
</evidence>
<dbReference type="InterPro" id="IPR020095">
    <property type="entry name" value="PsdUridine_synth_TruA_C"/>
</dbReference>
<evidence type="ECO:0000256" key="3">
    <source>
        <dbReference type="ARBA" id="ARBA00023235"/>
    </source>
</evidence>